<feature type="domain" description="TPM" evidence="2">
    <location>
        <begin position="20"/>
        <end position="139"/>
    </location>
</feature>
<sequence length="198" mass="21566">MYGSYAHAASNTSAAMNGSVTDTQNLLGSQSAKISDEIASTQQQTGVHVRLLFLADFNDAKDPDRWVADVLESTQPKANTVMLAVASNDGRLVVAVSKNSDRWLQEQKNVDALSQAALQPLQNSGSPDWAGCAIGFMEKIKSIHHDRQVIRRTVVIVLCVLLLVLACVVSCLVFVHHSRKNSHARHGRVRRGRAPASR</sequence>
<keyword evidence="1" id="KW-1133">Transmembrane helix</keyword>
<accession>A0A080N4G1</accession>
<organism evidence="3 4">
    <name type="scientific">Bifidobacterium bombi DSM 19703</name>
    <dbReference type="NCBI Taxonomy" id="1341695"/>
    <lineage>
        <taxon>Bacteria</taxon>
        <taxon>Bacillati</taxon>
        <taxon>Actinomycetota</taxon>
        <taxon>Actinomycetes</taxon>
        <taxon>Bifidobacteriales</taxon>
        <taxon>Bifidobacteriaceae</taxon>
        <taxon>Bifidobacterium</taxon>
    </lineage>
</organism>
<evidence type="ECO:0000259" key="2">
    <source>
        <dbReference type="Pfam" id="PF04536"/>
    </source>
</evidence>
<dbReference type="AlphaFoldDB" id="A0A080N4G1"/>
<name>A0A080N4G1_9BIFI</name>
<dbReference type="eggNOG" id="ENOG5031Y3Y">
    <property type="taxonomic scope" value="Bacteria"/>
</dbReference>
<proteinExistence type="predicted"/>
<evidence type="ECO:0000313" key="3">
    <source>
        <dbReference type="EMBL" id="KFF31330.1"/>
    </source>
</evidence>
<dbReference type="EMBL" id="ATLK01000001">
    <property type="protein sequence ID" value="KFF31330.1"/>
    <property type="molecule type" value="Genomic_DNA"/>
</dbReference>
<keyword evidence="1" id="KW-0812">Transmembrane</keyword>
<gene>
    <name evidence="3" type="ORF">BBOMB_0677</name>
</gene>
<keyword evidence="4" id="KW-1185">Reference proteome</keyword>
<keyword evidence="1" id="KW-0472">Membrane</keyword>
<comment type="caution">
    <text evidence="3">The sequence shown here is derived from an EMBL/GenBank/DDBJ whole genome shotgun (WGS) entry which is preliminary data.</text>
</comment>
<protein>
    <recommendedName>
        <fullName evidence="2">TPM domain-containing protein</fullName>
    </recommendedName>
</protein>
<reference evidence="3 4" key="1">
    <citation type="journal article" date="2014" name="Appl. Environ. Microbiol.">
        <title>Genomic encyclopedia of type strains of the genus Bifidobacterium.</title>
        <authorList>
            <person name="Milani C."/>
            <person name="Lugli G.A."/>
            <person name="Duranti S."/>
            <person name="Turroni F."/>
            <person name="Bottacini F."/>
            <person name="Mangifesta M."/>
            <person name="Sanchez B."/>
            <person name="Viappiani A."/>
            <person name="Mancabelli L."/>
            <person name="Taminiau B."/>
            <person name="Delcenserie V."/>
            <person name="Barrangou R."/>
            <person name="Margolles A."/>
            <person name="van Sinderen D."/>
            <person name="Ventura M."/>
        </authorList>
    </citation>
    <scope>NUCLEOTIDE SEQUENCE [LARGE SCALE GENOMIC DNA]</scope>
    <source>
        <strain evidence="3 4">DSM 19703</strain>
    </source>
</reference>
<feature type="transmembrane region" description="Helical" evidence="1">
    <location>
        <begin position="154"/>
        <end position="175"/>
    </location>
</feature>
<evidence type="ECO:0000313" key="4">
    <source>
        <dbReference type="Proteomes" id="UP000028730"/>
    </source>
</evidence>
<dbReference type="InterPro" id="IPR007621">
    <property type="entry name" value="TPM_dom"/>
</dbReference>
<dbReference type="Gene3D" id="3.10.310.50">
    <property type="match status" value="1"/>
</dbReference>
<evidence type="ECO:0000256" key="1">
    <source>
        <dbReference type="SAM" id="Phobius"/>
    </source>
</evidence>
<dbReference type="Proteomes" id="UP000028730">
    <property type="component" value="Unassembled WGS sequence"/>
</dbReference>
<dbReference type="Pfam" id="PF04536">
    <property type="entry name" value="TPM_phosphatase"/>
    <property type="match status" value="1"/>
</dbReference>
<dbReference type="STRING" id="1341695.BBOMB_0677"/>